<dbReference type="Pfam" id="PF00232">
    <property type="entry name" value="Glyco_hydro_1"/>
    <property type="match status" value="1"/>
</dbReference>
<keyword evidence="3" id="KW-0378">Hydrolase</keyword>
<dbReference type="InterPro" id="IPR001360">
    <property type="entry name" value="Glyco_hydro_1"/>
</dbReference>
<reference evidence="4" key="1">
    <citation type="submission" date="2016-06" db="EMBL/GenBank/DDBJ databases">
        <title>Parallel loss of symbiosis genes in relatives of nitrogen-fixing non-legume Parasponia.</title>
        <authorList>
            <person name="Van Velzen R."/>
            <person name="Holmer R."/>
            <person name="Bu F."/>
            <person name="Rutten L."/>
            <person name="Van Zeijl A."/>
            <person name="Liu W."/>
            <person name="Santuari L."/>
            <person name="Cao Q."/>
            <person name="Sharma T."/>
            <person name="Shen D."/>
            <person name="Roswanjaya Y."/>
            <person name="Wardhani T."/>
            <person name="Kalhor M.S."/>
            <person name="Jansen J."/>
            <person name="Van den Hoogen J."/>
            <person name="Gungor B."/>
            <person name="Hartog M."/>
            <person name="Hontelez J."/>
            <person name="Verver J."/>
            <person name="Yang W.-C."/>
            <person name="Schijlen E."/>
            <person name="Repin R."/>
            <person name="Schilthuizen M."/>
            <person name="Schranz E."/>
            <person name="Heidstra R."/>
            <person name="Miyata K."/>
            <person name="Fedorova E."/>
            <person name="Kohlen W."/>
            <person name="Bisseling T."/>
            <person name="Smit S."/>
            <person name="Geurts R."/>
        </authorList>
    </citation>
    <scope>NUCLEOTIDE SEQUENCE [LARGE SCALE GENOMIC DNA]</scope>
    <source>
        <strain evidence="4">cv. WU1-14</strain>
    </source>
</reference>
<gene>
    <name evidence="3" type="ORF">PanWU01x14_188930</name>
</gene>
<comment type="similarity">
    <text evidence="1 2">Belongs to the glycosyl hydrolase 1 family.</text>
</comment>
<dbReference type="OrthoDB" id="10064100at2759"/>
<evidence type="ECO:0000256" key="2">
    <source>
        <dbReference type="RuleBase" id="RU003690"/>
    </source>
</evidence>
<dbReference type="PANTHER" id="PTHR10353:SF310">
    <property type="entry name" value="BETA-GLUCOSIDASE 42"/>
    <property type="match status" value="1"/>
</dbReference>
<evidence type="ECO:0000313" key="4">
    <source>
        <dbReference type="Proteomes" id="UP000237105"/>
    </source>
</evidence>
<proteinExistence type="inferred from homology"/>
<dbReference type="Proteomes" id="UP000237105">
    <property type="component" value="Unassembled WGS sequence"/>
</dbReference>
<evidence type="ECO:0000313" key="3">
    <source>
        <dbReference type="EMBL" id="PON55399.1"/>
    </source>
</evidence>
<dbReference type="GO" id="GO:0005975">
    <property type="term" value="P:carbohydrate metabolic process"/>
    <property type="evidence" value="ECO:0007669"/>
    <property type="project" value="InterPro"/>
</dbReference>
<sequence>MRYPRDISGAMACSEEEIIEDTIYLEVGKLVQMSKSVLFRALQNSGGKKICILHVHMPTQMIPLNGLGTKVNVEGITHYNNIINAMLQRGIKPYVTLYHWDLFLDLHETMGGWLNKELA</sequence>
<dbReference type="STRING" id="3476.A0A2P5C310"/>
<comment type="caution">
    <text evidence="3">The sequence shown here is derived from an EMBL/GenBank/DDBJ whole genome shotgun (WGS) entry which is preliminary data.</text>
</comment>
<dbReference type="SUPFAM" id="SSF51445">
    <property type="entry name" value="(Trans)glycosidases"/>
    <property type="match status" value="1"/>
</dbReference>
<dbReference type="EMBL" id="JXTB01000184">
    <property type="protein sequence ID" value="PON55399.1"/>
    <property type="molecule type" value="Genomic_DNA"/>
</dbReference>
<name>A0A2P5C310_PARAD</name>
<dbReference type="InterPro" id="IPR017853">
    <property type="entry name" value="GH"/>
</dbReference>
<dbReference type="GO" id="GO:0008422">
    <property type="term" value="F:beta-glucosidase activity"/>
    <property type="evidence" value="ECO:0007669"/>
    <property type="project" value="TreeGrafter"/>
</dbReference>
<organism evidence="3 4">
    <name type="scientific">Parasponia andersonii</name>
    <name type="common">Sponia andersonii</name>
    <dbReference type="NCBI Taxonomy" id="3476"/>
    <lineage>
        <taxon>Eukaryota</taxon>
        <taxon>Viridiplantae</taxon>
        <taxon>Streptophyta</taxon>
        <taxon>Embryophyta</taxon>
        <taxon>Tracheophyta</taxon>
        <taxon>Spermatophyta</taxon>
        <taxon>Magnoliopsida</taxon>
        <taxon>eudicotyledons</taxon>
        <taxon>Gunneridae</taxon>
        <taxon>Pentapetalae</taxon>
        <taxon>rosids</taxon>
        <taxon>fabids</taxon>
        <taxon>Rosales</taxon>
        <taxon>Cannabaceae</taxon>
        <taxon>Parasponia</taxon>
    </lineage>
</organism>
<dbReference type="PANTHER" id="PTHR10353">
    <property type="entry name" value="GLYCOSYL HYDROLASE"/>
    <property type="match status" value="1"/>
</dbReference>
<evidence type="ECO:0000256" key="1">
    <source>
        <dbReference type="ARBA" id="ARBA00010838"/>
    </source>
</evidence>
<protein>
    <submittedName>
        <fullName evidence="3">Glycoside hydrolase</fullName>
    </submittedName>
</protein>
<accession>A0A2P5C310</accession>
<keyword evidence="4" id="KW-1185">Reference proteome</keyword>
<dbReference type="Gene3D" id="3.20.20.80">
    <property type="entry name" value="Glycosidases"/>
    <property type="match status" value="1"/>
</dbReference>
<dbReference type="AlphaFoldDB" id="A0A2P5C310"/>